<evidence type="ECO:0000313" key="2">
    <source>
        <dbReference type="Proteomes" id="UP001302949"/>
    </source>
</evidence>
<proteinExistence type="predicted"/>
<dbReference type="Proteomes" id="UP001302949">
    <property type="component" value="Unassembled WGS sequence"/>
</dbReference>
<organism evidence="1 2">
    <name type="scientific">Arcicella rigui</name>
    <dbReference type="NCBI Taxonomy" id="797020"/>
    <lineage>
        <taxon>Bacteria</taxon>
        <taxon>Pseudomonadati</taxon>
        <taxon>Bacteroidota</taxon>
        <taxon>Cytophagia</taxon>
        <taxon>Cytophagales</taxon>
        <taxon>Flectobacillaceae</taxon>
        <taxon>Arcicella</taxon>
    </lineage>
</organism>
<dbReference type="RefSeq" id="WP_323298441.1">
    <property type="nucleotide sequence ID" value="NZ_JAYFUM010000026.1"/>
</dbReference>
<name>A0ABU5QEJ7_9BACT</name>
<evidence type="ECO:0000313" key="1">
    <source>
        <dbReference type="EMBL" id="MEA5141284.1"/>
    </source>
</evidence>
<sequence>MKNIFWAGFSDDERHIAINKIQNTVSKYGDIVDFHLFSDISLSMAIEIEELKIDKLYKELSKVIGLEQAEYMNSTSTKERKLYLNITFAKGTGNLKIEVPTIPG</sequence>
<reference evidence="1 2" key="1">
    <citation type="submission" date="2023-12" db="EMBL/GenBank/DDBJ databases">
        <title>Novel species of the genus Arcicella isolated from rivers.</title>
        <authorList>
            <person name="Lu H."/>
        </authorList>
    </citation>
    <scope>NUCLEOTIDE SEQUENCE [LARGE SCALE GENOMIC DNA]</scope>
    <source>
        <strain evidence="1 2">KCTC 23307</strain>
    </source>
</reference>
<keyword evidence="2" id="KW-1185">Reference proteome</keyword>
<protein>
    <submittedName>
        <fullName evidence="1">Uncharacterized protein</fullName>
    </submittedName>
</protein>
<gene>
    <name evidence="1" type="ORF">VB248_19175</name>
</gene>
<accession>A0ABU5QEJ7</accession>
<dbReference type="EMBL" id="JAYFUM010000026">
    <property type="protein sequence ID" value="MEA5141284.1"/>
    <property type="molecule type" value="Genomic_DNA"/>
</dbReference>
<comment type="caution">
    <text evidence="1">The sequence shown here is derived from an EMBL/GenBank/DDBJ whole genome shotgun (WGS) entry which is preliminary data.</text>
</comment>